<reference evidence="2" key="1">
    <citation type="journal article" date="2019" name="Int. J. Syst. Evol. Microbiol.">
        <title>The Global Catalogue of Microorganisms (GCM) 10K type strain sequencing project: providing services to taxonomists for standard genome sequencing and annotation.</title>
        <authorList>
            <consortium name="The Broad Institute Genomics Platform"/>
            <consortium name="The Broad Institute Genome Sequencing Center for Infectious Disease"/>
            <person name="Wu L."/>
            <person name="Ma J."/>
        </authorList>
    </citation>
    <scope>NUCLEOTIDE SEQUENCE [LARGE SCALE GENOMIC DNA]</scope>
    <source>
        <strain evidence="2">JCM 14304</strain>
    </source>
</reference>
<comment type="caution">
    <text evidence="1">The sequence shown here is derived from an EMBL/GenBank/DDBJ whole genome shotgun (WGS) entry which is preliminary data.</text>
</comment>
<name>A0ABP4PTS1_9ACTN</name>
<organism evidence="1 2">
    <name type="scientific">Kribbella karoonensis</name>
    <dbReference type="NCBI Taxonomy" id="324851"/>
    <lineage>
        <taxon>Bacteria</taxon>
        <taxon>Bacillati</taxon>
        <taxon>Actinomycetota</taxon>
        <taxon>Actinomycetes</taxon>
        <taxon>Propionibacteriales</taxon>
        <taxon>Kribbellaceae</taxon>
        <taxon>Kribbella</taxon>
    </lineage>
</organism>
<proteinExistence type="predicted"/>
<sequence>MSALKATYGYETEQITSADDLTALLDKVASLPEPTWLELATPDHNLLHIGLGQDFSSLRFIERRDEGEVYHSVATLESPQEAEFQFGTVPTRMDTGSAITVAEARAAAAAFQQTGRRPEGIAWKVVEVPTMDDTEPFSWDEWTDDVEGNEHVEK</sequence>
<dbReference type="InterPro" id="IPR025680">
    <property type="entry name" value="DddI"/>
</dbReference>
<dbReference type="RefSeq" id="WP_344192358.1">
    <property type="nucleotide sequence ID" value="NZ_BAAAND010000006.1"/>
</dbReference>
<accession>A0ABP4PTS1</accession>
<evidence type="ECO:0008006" key="3">
    <source>
        <dbReference type="Google" id="ProtNLM"/>
    </source>
</evidence>
<gene>
    <name evidence="1" type="ORF">GCM10009742_34830</name>
</gene>
<dbReference type="Pfam" id="PF14430">
    <property type="entry name" value="Imm1"/>
    <property type="match status" value="1"/>
</dbReference>
<keyword evidence="2" id="KW-1185">Reference proteome</keyword>
<evidence type="ECO:0000313" key="2">
    <source>
        <dbReference type="Proteomes" id="UP001500190"/>
    </source>
</evidence>
<dbReference type="EMBL" id="BAAAND010000006">
    <property type="protein sequence ID" value="GAA1586119.1"/>
    <property type="molecule type" value="Genomic_DNA"/>
</dbReference>
<evidence type="ECO:0000313" key="1">
    <source>
        <dbReference type="EMBL" id="GAA1586119.1"/>
    </source>
</evidence>
<dbReference type="Proteomes" id="UP001500190">
    <property type="component" value="Unassembled WGS sequence"/>
</dbReference>
<protein>
    <recommendedName>
        <fullName evidence="3">Immunity protein Imm1</fullName>
    </recommendedName>
</protein>